<evidence type="ECO:0000256" key="4">
    <source>
        <dbReference type="ARBA" id="ARBA00022759"/>
    </source>
</evidence>
<dbReference type="AlphaFoldDB" id="A0AAF0V470"/>
<feature type="domain" description="Reverse transcriptase RNase H-like" evidence="8">
    <location>
        <begin position="37"/>
        <end position="77"/>
    </location>
</feature>
<keyword evidence="10" id="KW-1185">Reference proteome</keyword>
<dbReference type="PANTHER" id="PTHR34072:SF52">
    <property type="entry name" value="RIBONUCLEASE H"/>
    <property type="match status" value="1"/>
</dbReference>
<proteinExistence type="predicted"/>
<dbReference type="InterPro" id="IPR043128">
    <property type="entry name" value="Rev_trsase/Diguanyl_cyclase"/>
</dbReference>
<evidence type="ECO:0000313" key="9">
    <source>
        <dbReference type="EMBL" id="WMV58210.1"/>
    </source>
</evidence>
<evidence type="ECO:0000259" key="8">
    <source>
        <dbReference type="Pfam" id="PF17917"/>
    </source>
</evidence>
<accession>A0AAF0V470</accession>
<dbReference type="Gene3D" id="3.30.70.270">
    <property type="match status" value="1"/>
</dbReference>
<evidence type="ECO:0000256" key="7">
    <source>
        <dbReference type="SAM" id="MobiDB-lite"/>
    </source>
</evidence>
<dbReference type="GO" id="GO:0004519">
    <property type="term" value="F:endonuclease activity"/>
    <property type="evidence" value="ECO:0007669"/>
    <property type="project" value="UniProtKB-KW"/>
</dbReference>
<evidence type="ECO:0000256" key="6">
    <source>
        <dbReference type="ARBA" id="ARBA00022918"/>
    </source>
</evidence>
<dbReference type="InterPro" id="IPR041373">
    <property type="entry name" value="RT_RNaseH"/>
</dbReference>
<evidence type="ECO:0000313" key="10">
    <source>
        <dbReference type="Proteomes" id="UP001234989"/>
    </source>
</evidence>
<organism evidence="9 10">
    <name type="scientific">Solanum verrucosum</name>
    <dbReference type="NCBI Taxonomy" id="315347"/>
    <lineage>
        <taxon>Eukaryota</taxon>
        <taxon>Viridiplantae</taxon>
        <taxon>Streptophyta</taxon>
        <taxon>Embryophyta</taxon>
        <taxon>Tracheophyta</taxon>
        <taxon>Spermatophyta</taxon>
        <taxon>Magnoliopsida</taxon>
        <taxon>eudicotyledons</taxon>
        <taxon>Gunneridae</taxon>
        <taxon>Pentapetalae</taxon>
        <taxon>asterids</taxon>
        <taxon>lamiids</taxon>
        <taxon>Solanales</taxon>
        <taxon>Solanaceae</taxon>
        <taxon>Solanoideae</taxon>
        <taxon>Solaneae</taxon>
        <taxon>Solanum</taxon>
    </lineage>
</organism>
<feature type="compositionally biased region" description="Low complexity" evidence="7">
    <location>
        <begin position="224"/>
        <end position="240"/>
    </location>
</feature>
<keyword evidence="1" id="KW-0808">Transferase</keyword>
<dbReference type="SUPFAM" id="SSF56672">
    <property type="entry name" value="DNA/RNA polymerases"/>
    <property type="match status" value="1"/>
</dbReference>
<protein>
    <recommendedName>
        <fullName evidence="8">Reverse transcriptase RNase H-like domain-containing protein</fullName>
    </recommendedName>
</protein>
<keyword evidence="2" id="KW-0548">Nucleotidyltransferase</keyword>
<dbReference type="GO" id="GO:0016787">
    <property type="term" value="F:hydrolase activity"/>
    <property type="evidence" value="ECO:0007669"/>
    <property type="project" value="UniProtKB-KW"/>
</dbReference>
<name>A0AAF0V470_SOLVR</name>
<reference evidence="9" key="1">
    <citation type="submission" date="2023-08" db="EMBL/GenBank/DDBJ databases">
        <title>A de novo genome assembly of Solanum verrucosum Schlechtendal, a Mexican diploid species geographically isolated from the other diploid A-genome species in potato relatives.</title>
        <authorList>
            <person name="Hosaka K."/>
        </authorList>
    </citation>
    <scope>NUCLEOTIDE SEQUENCE</scope>
    <source>
        <tissue evidence="9">Young leaves</tissue>
    </source>
</reference>
<feature type="region of interest" description="Disordered" evidence="7">
    <location>
        <begin position="202"/>
        <end position="259"/>
    </location>
</feature>
<evidence type="ECO:0000256" key="3">
    <source>
        <dbReference type="ARBA" id="ARBA00022722"/>
    </source>
</evidence>
<dbReference type="PANTHER" id="PTHR34072">
    <property type="entry name" value="ENZYMATIC POLYPROTEIN-RELATED"/>
    <property type="match status" value="1"/>
</dbReference>
<keyword evidence="6" id="KW-0695">RNA-directed DNA polymerase</keyword>
<evidence type="ECO:0000256" key="1">
    <source>
        <dbReference type="ARBA" id="ARBA00022679"/>
    </source>
</evidence>
<dbReference type="EMBL" id="CP133623">
    <property type="protein sequence ID" value="WMV58210.1"/>
    <property type="molecule type" value="Genomic_DNA"/>
</dbReference>
<evidence type="ECO:0000256" key="5">
    <source>
        <dbReference type="ARBA" id="ARBA00022801"/>
    </source>
</evidence>
<keyword evidence="4" id="KW-0255">Endonuclease</keyword>
<keyword evidence="5" id="KW-0378">Hydrolase</keyword>
<dbReference type="InterPro" id="IPR043502">
    <property type="entry name" value="DNA/RNA_pol_sf"/>
</dbReference>
<keyword evidence="3" id="KW-0540">Nuclease</keyword>
<evidence type="ECO:0000256" key="2">
    <source>
        <dbReference type="ARBA" id="ARBA00022695"/>
    </source>
</evidence>
<sequence>MKGSVVNLCWKGVEFTGRPTSPTDIRSFLGLAGYYRRHYLYGVHVDVSIDHKSLQYVFTKKELNLRQRRWLEFLKDYDMNALYHPGKANVVVDALSKLSIESLAHIEKERRELAKDVHRLARFGVCLLNISDDGVTVQNSSESSLVADVKKTQDSDSILLQLKGVVHQYKVEGFSQGGDGFTDRERNHGSLTCSCLIPSQKRSSTGPFTGSGPPKESWGGSCMPSRTPPSSDTRPRSPSRAVVLMTGYGGSLEAKPAGP</sequence>
<dbReference type="GO" id="GO:0003964">
    <property type="term" value="F:RNA-directed DNA polymerase activity"/>
    <property type="evidence" value="ECO:0007669"/>
    <property type="project" value="UniProtKB-KW"/>
</dbReference>
<dbReference type="Proteomes" id="UP001234989">
    <property type="component" value="Chromosome 12"/>
</dbReference>
<gene>
    <name evidence="9" type="ORF">MTR67_051595</name>
</gene>
<dbReference type="Pfam" id="PF17917">
    <property type="entry name" value="RT_RNaseH"/>
    <property type="match status" value="1"/>
</dbReference>